<evidence type="ECO:0000313" key="1">
    <source>
        <dbReference type="Proteomes" id="UP000095283"/>
    </source>
</evidence>
<sequence length="111" mass="13021">MLKVLSVRSLEFSNFLIKIWSCLELLCRLQYTNIGVSKELRESTCQCCRFWYVLIYSKKCDVFSDNIAVSNVNIAPCLDEGQDTDCGLNGFSLVILRKRYIFIYIYIYIYI</sequence>
<protein>
    <submittedName>
        <fullName evidence="2">Secreted protein</fullName>
    </submittedName>
</protein>
<evidence type="ECO:0000313" key="2">
    <source>
        <dbReference type="WBParaSite" id="Hba_15001"/>
    </source>
</evidence>
<accession>A0A1I7XC30</accession>
<reference evidence="2" key="1">
    <citation type="submission" date="2016-11" db="UniProtKB">
        <authorList>
            <consortium name="WormBaseParasite"/>
        </authorList>
    </citation>
    <scope>IDENTIFICATION</scope>
</reference>
<organism evidence="1 2">
    <name type="scientific">Heterorhabditis bacteriophora</name>
    <name type="common">Entomopathogenic nematode worm</name>
    <dbReference type="NCBI Taxonomy" id="37862"/>
    <lineage>
        <taxon>Eukaryota</taxon>
        <taxon>Metazoa</taxon>
        <taxon>Ecdysozoa</taxon>
        <taxon>Nematoda</taxon>
        <taxon>Chromadorea</taxon>
        <taxon>Rhabditida</taxon>
        <taxon>Rhabditina</taxon>
        <taxon>Rhabditomorpha</taxon>
        <taxon>Strongyloidea</taxon>
        <taxon>Heterorhabditidae</taxon>
        <taxon>Heterorhabditis</taxon>
    </lineage>
</organism>
<dbReference type="AlphaFoldDB" id="A0A1I7XC30"/>
<dbReference type="Proteomes" id="UP000095283">
    <property type="component" value="Unplaced"/>
</dbReference>
<proteinExistence type="predicted"/>
<dbReference type="WBParaSite" id="Hba_15001">
    <property type="protein sequence ID" value="Hba_15001"/>
    <property type="gene ID" value="Hba_15001"/>
</dbReference>
<name>A0A1I7XC30_HETBA</name>
<keyword evidence="1" id="KW-1185">Reference proteome</keyword>